<dbReference type="RefSeq" id="WP_047258722.1">
    <property type="nucleotide sequence ID" value="NZ_CP011546.1"/>
</dbReference>
<dbReference type="PATRIC" id="fig|1072256.5.peg.26"/>
<feature type="transmembrane region" description="Helical" evidence="1">
    <location>
        <begin position="94"/>
        <end position="113"/>
    </location>
</feature>
<keyword evidence="1" id="KW-0812">Transmembrane</keyword>
<name>A0A0G3HDL4_9CORY</name>
<dbReference type="Proteomes" id="UP000035548">
    <property type="component" value="Chromosome"/>
</dbReference>
<evidence type="ECO:0000313" key="3">
    <source>
        <dbReference type="EMBL" id="AKK10058.1"/>
    </source>
</evidence>
<keyword evidence="1" id="KW-1133">Transmembrane helix</keyword>
<feature type="transmembrane region" description="Helical" evidence="1">
    <location>
        <begin position="30"/>
        <end position="50"/>
    </location>
</feature>
<dbReference type="Pfam" id="PF12089">
    <property type="entry name" value="DUF3566"/>
    <property type="match status" value="1"/>
</dbReference>
<accession>A0A0G3HDL4</accession>
<dbReference type="STRING" id="1072256.CUTER_00130"/>
<feature type="domain" description="DUF3566" evidence="2">
    <location>
        <begin position="12"/>
        <end position="114"/>
    </location>
</feature>
<dbReference type="EMBL" id="CP011546">
    <property type="protein sequence ID" value="AKK10058.1"/>
    <property type="molecule type" value="Genomic_DNA"/>
</dbReference>
<protein>
    <recommendedName>
        <fullName evidence="2">DUF3566 domain-containing protein</fullName>
    </recommendedName>
</protein>
<gene>
    <name evidence="3" type="ORF">CUTER_00130</name>
</gene>
<reference evidence="3 4" key="1">
    <citation type="journal article" date="2015" name="Genome Announc.">
        <title>Virulence Factor Genes Detected in the Complete Genome Sequence of Corynebacterium uterequi DSM 45634, Isolated from the Uterus of a Maiden Mare.</title>
        <authorList>
            <person name="Ruckert C."/>
            <person name="Kriete M."/>
            <person name="Jaenicke S."/>
            <person name="Winkler A."/>
            <person name="Tauch A."/>
        </authorList>
    </citation>
    <scope>NUCLEOTIDE SEQUENCE [LARGE SCALE GENOMIC DNA]</scope>
    <source>
        <strain evidence="3 4">DSM 45634</strain>
    </source>
</reference>
<feature type="transmembrane region" description="Helical" evidence="1">
    <location>
        <begin position="62"/>
        <end position="88"/>
    </location>
</feature>
<evidence type="ECO:0000259" key="2">
    <source>
        <dbReference type="Pfam" id="PF12089"/>
    </source>
</evidence>
<dbReference type="InterPro" id="IPR021949">
    <property type="entry name" value="DUF3566_TM"/>
</dbReference>
<evidence type="ECO:0000313" key="4">
    <source>
        <dbReference type="Proteomes" id="UP000035548"/>
    </source>
</evidence>
<dbReference type="AlphaFoldDB" id="A0A0G3HDL4"/>
<dbReference type="OrthoDB" id="3240216at2"/>
<organism evidence="3 4">
    <name type="scientific">Corynebacterium uterequi</name>
    <dbReference type="NCBI Taxonomy" id="1072256"/>
    <lineage>
        <taxon>Bacteria</taxon>
        <taxon>Bacillati</taxon>
        <taxon>Actinomycetota</taxon>
        <taxon>Actinomycetes</taxon>
        <taxon>Mycobacteriales</taxon>
        <taxon>Corynebacteriaceae</taxon>
        <taxon>Corynebacterium</taxon>
    </lineage>
</organism>
<sequence>MTTETEAKAPLRRWLMVAEVSPMSVLKVTLALSLVAFVAWLIAVAVLYVACEVAGVWDSLNALIGGIGGDGIGFGLVMSLAVLMGAVMVVINTLLAPVLALVYNAVVHFVGGVEYSAE</sequence>
<reference evidence="4" key="2">
    <citation type="submission" date="2015-05" db="EMBL/GenBank/DDBJ databases">
        <title>Complete genome sequence of Corynebacterium uterequi DSM 45634, isolated from the uterus of a maiden mare.</title>
        <authorList>
            <person name="Ruckert C."/>
            <person name="Albersmeier A."/>
            <person name="Winkler A."/>
            <person name="Tauch A."/>
        </authorList>
    </citation>
    <scope>NUCLEOTIDE SEQUENCE [LARGE SCALE GENOMIC DNA]</scope>
    <source>
        <strain evidence="4">DSM 45634</strain>
    </source>
</reference>
<keyword evidence="4" id="KW-1185">Reference proteome</keyword>
<dbReference type="KEGG" id="cut:CUTER_00130"/>
<evidence type="ECO:0000256" key="1">
    <source>
        <dbReference type="SAM" id="Phobius"/>
    </source>
</evidence>
<proteinExistence type="predicted"/>
<keyword evidence="1" id="KW-0472">Membrane</keyword>